<dbReference type="Gene3D" id="3.40.190.10">
    <property type="entry name" value="Periplasmic binding protein-like II"/>
    <property type="match status" value="2"/>
</dbReference>
<dbReference type="InterPro" id="IPR000719">
    <property type="entry name" value="Prot_kinase_dom"/>
</dbReference>
<evidence type="ECO:0000256" key="3">
    <source>
        <dbReference type="ARBA" id="ARBA00022741"/>
    </source>
</evidence>
<organism evidence="8 9">
    <name type="scientific">Microvenator marinus</name>
    <dbReference type="NCBI Taxonomy" id="2600177"/>
    <lineage>
        <taxon>Bacteria</taxon>
        <taxon>Deltaproteobacteria</taxon>
        <taxon>Bradymonadales</taxon>
        <taxon>Microvenatoraceae</taxon>
        <taxon>Microvenator</taxon>
    </lineage>
</organism>
<dbReference type="SUPFAM" id="SSF56112">
    <property type="entry name" value="Protein kinase-like (PK-like)"/>
    <property type="match status" value="1"/>
</dbReference>
<evidence type="ECO:0000313" key="9">
    <source>
        <dbReference type="Proteomes" id="UP000321595"/>
    </source>
</evidence>
<evidence type="ECO:0000256" key="6">
    <source>
        <dbReference type="SAM" id="MobiDB-lite"/>
    </source>
</evidence>
<feature type="compositionally biased region" description="Low complexity" evidence="6">
    <location>
        <begin position="398"/>
        <end position="409"/>
    </location>
</feature>
<name>A0A5B8XUT1_9DELT</name>
<feature type="compositionally biased region" description="Polar residues" evidence="6">
    <location>
        <begin position="358"/>
        <end position="369"/>
    </location>
</feature>
<dbReference type="AlphaFoldDB" id="A0A5B8XUT1"/>
<dbReference type="InterPro" id="IPR050660">
    <property type="entry name" value="NEK_Ser/Thr_kinase"/>
</dbReference>
<dbReference type="Gene3D" id="3.30.200.20">
    <property type="entry name" value="Phosphorylase Kinase, domain 1"/>
    <property type="match status" value="1"/>
</dbReference>
<keyword evidence="3" id="KW-0547">Nucleotide-binding</keyword>
<dbReference type="Pfam" id="PF00069">
    <property type="entry name" value="Pkinase"/>
    <property type="match status" value="1"/>
</dbReference>
<dbReference type="CDD" id="cd14014">
    <property type="entry name" value="STKc_PknB_like"/>
    <property type="match status" value="1"/>
</dbReference>
<dbReference type="GO" id="GO:0004674">
    <property type="term" value="F:protein serine/threonine kinase activity"/>
    <property type="evidence" value="ECO:0007669"/>
    <property type="project" value="UniProtKB-EC"/>
</dbReference>
<dbReference type="PANTHER" id="PTHR43671:SF13">
    <property type="entry name" value="SERINE_THREONINE-PROTEIN KINASE NEK2"/>
    <property type="match status" value="1"/>
</dbReference>
<dbReference type="Gene3D" id="1.10.510.10">
    <property type="entry name" value="Transferase(Phosphotransferase) domain 1"/>
    <property type="match status" value="1"/>
</dbReference>
<evidence type="ECO:0000259" key="7">
    <source>
        <dbReference type="PROSITE" id="PS50011"/>
    </source>
</evidence>
<dbReference type="EMBL" id="CP042467">
    <property type="protein sequence ID" value="QED29702.1"/>
    <property type="molecule type" value="Genomic_DNA"/>
</dbReference>
<keyword evidence="2" id="KW-0808">Transferase</keyword>
<dbReference type="SUPFAM" id="SSF53850">
    <property type="entry name" value="Periplasmic binding protein-like II"/>
    <property type="match status" value="1"/>
</dbReference>
<gene>
    <name evidence="8" type="ORF">FRD01_21165</name>
</gene>
<dbReference type="Pfam" id="PF12974">
    <property type="entry name" value="Phosphonate-bd"/>
    <property type="match status" value="1"/>
</dbReference>
<dbReference type="RefSeq" id="WP_146962935.1">
    <property type="nucleotide sequence ID" value="NZ_CP042467.1"/>
</dbReference>
<dbReference type="PANTHER" id="PTHR43671">
    <property type="entry name" value="SERINE/THREONINE-PROTEIN KINASE NEK"/>
    <property type="match status" value="1"/>
</dbReference>
<feature type="domain" description="Protein kinase" evidence="7">
    <location>
        <begin position="11"/>
        <end position="283"/>
    </location>
</feature>
<evidence type="ECO:0000256" key="1">
    <source>
        <dbReference type="ARBA" id="ARBA00012513"/>
    </source>
</evidence>
<accession>A0A5B8XUT1</accession>
<evidence type="ECO:0000313" key="8">
    <source>
        <dbReference type="EMBL" id="QED29702.1"/>
    </source>
</evidence>
<evidence type="ECO:0000256" key="5">
    <source>
        <dbReference type="ARBA" id="ARBA00022840"/>
    </source>
</evidence>
<dbReference type="CDD" id="cd01071">
    <property type="entry name" value="PBP2_PhnD_like"/>
    <property type="match status" value="1"/>
</dbReference>
<dbReference type="OrthoDB" id="5478041at2"/>
<evidence type="ECO:0000256" key="2">
    <source>
        <dbReference type="ARBA" id="ARBA00022679"/>
    </source>
</evidence>
<dbReference type="GO" id="GO:0005524">
    <property type="term" value="F:ATP binding"/>
    <property type="evidence" value="ECO:0007669"/>
    <property type="project" value="UniProtKB-KW"/>
</dbReference>
<dbReference type="InterPro" id="IPR008266">
    <property type="entry name" value="Tyr_kinase_AS"/>
</dbReference>
<proteinExistence type="predicted"/>
<dbReference type="PROSITE" id="PS50011">
    <property type="entry name" value="PROTEIN_KINASE_DOM"/>
    <property type="match status" value="1"/>
</dbReference>
<dbReference type="KEGG" id="bbae:FRD01_21165"/>
<sequence>MSQNAVELGKYELVSRLAMGGMAELFLAREKGMAGLERLVVIKRILPHLSHQKSFVDMFLREARIAARLNHPNIVNIYDLNTSEGAYYIAMEYIHGTTVRELQVLAGETGSKFPLDVMVSIIDQAARGLHAAHELRDLDGKMLGVVHRDVSPHNLMCTPQGNVKLLDFGVAKATTGLEMTFSGNLKGKFAYMSPEQCHRSHLDRRSDIFSLGIIAWELCVGQRLFKRNTELEMLQAITNGDVARPSSMGRKMSIEIEDVIMKALSLDRERRFESAEEMRHALVDAAKAAGIEFGPDRLSSFVGQVAGKQLHERDTTMKNALERALTLHERRNLLHRTGSHTVEEIDTRVSGFEDPTKTIPSASMQSVVDSTPDHDKPDANTSLETVIDPGRVEHTASKSRAASSKSVSRSVVQNIESNPKHAIFGALLGALMAAAALGAWWYSKTLDKPETVLLGEPMTFGWAPTVTPEQLAEEAELVRGYLENALGRPVPMVVTKDYDDLRVRLMDGEIDYAMMPPYLYVTTKEEIPGLEPLAFKSFDGAPASDGMLLVRIEEPIRSLEDLEGKTFCFTDEKSTTGYILPRAHIRRQGFDPDTFIGSVHWSGNHIQVMKDLLDGKCSAAATYSGSFLSAESVGIKAGRLRTLESTGIVPQDVVVAMPRTKEADRKRLKEVLIAFDPEKHFGQKIVGKTQRMEAFLPATDEAYNDLREAIASESQKP</sequence>
<reference evidence="8 9" key="1">
    <citation type="submission" date="2019-08" db="EMBL/GenBank/DDBJ databases">
        <authorList>
            <person name="Liang Q."/>
        </authorList>
    </citation>
    <scope>NUCLEOTIDE SEQUENCE [LARGE SCALE GENOMIC DNA]</scope>
    <source>
        <strain evidence="8 9">V1718</strain>
    </source>
</reference>
<keyword evidence="9" id="KW-1185">Reference proteome</keyword>
<dbReference type="PROSITE" id="PS00109">
    <property type="entry name" value="PROTEIN_KINASE_TYR"/>
    <property type="match status" value="1"/>
</dbReference>
<feature type="region of interest" description="Disordered" evidence="6">
    <location>
        <begin position="345"/>
        <end position="409"/>
    </location>
</feature>
<evidence type="ECO:0000256" key="4">
    <source>
        <dbReference type="ARBA" id="ARBA00022777"/>
    </source>
</evidence>
<keyword evidence="4" id="KW-0418">Kinase</keyword>
<dbReference type="InterPro" id="IPR011009">
    <property type="entry name" value="Kinase-like_dom_sf"/>
</dbReference>
<protein>
    <recommendedName>
        <fullName evidence="1">non-specific serine/threonine protein kinase</fullName>
        <ecNumber evidence="1">2.7.11.1</ecNumber>
    </recommendedName>
</protein>
<keyword evidence="5" id="KW-0067">ATP-binding</keyword>
<dbReference type="EC" id="2.7.11.1" evidence="1"/>
<dbReference type="Proteomes" id="UP000321595">
    <property type="component" value="Chromosome"/>
</dbReference>